<dbReference type="InterPro" id="IPR045379">
    <property type="entry name" value="Crinkler_N"/>
</dbReference>
<organism evidence="6 7">
    <name type="scientific">Phytophthora palmivora</name>
    <dbReference type="NCBI Taxonomy" id="4796"/>
    <lineage>
        <taxon>Eukaryota</taxon>
        <taxon>Sar</taxon>
        <taxon>Stramenopiles</taxon>
        <taxon>Oomycota</taxon>
        <taxon>Peronosporomycetes</taxon>
        <taxon>Peronosporales</taxon>
        <taxon>Peronosporaceae</taxon>
        <taxon>Phytophthora</taxon>
    </lineage>
</organism>
<name>A0A2P4YDQ1_9STRA</name>
<keyword evidence="7" id="KW-1185">Reference proteome</keyword>
<dbReference type="Proteomes" id="UP000237271">
    <property type="component" value="Unassembled WGS sequence"/>
</dbReference>
<comment type="caution">
    <text evidence="6">The sequence shown here is derived from an EMBL/GenBank/DDBJ whole genome shotgun (WGS) entry which is preliminary data.</text>
</comment>
<dbReference type="GO" id="GO:0005576">
    <property type="term" value="C:extracellular region"/>
    <property type="evidence" value="ECO:0007669"/>
    <property type="project" value="UniProtKB-SubCell"/>
</dbReference>
<dbReference type="EMBL" id="NCKW01003599">
    <property type="protein sequence ID" value="POM75937.1"/>
    <property type="molecule type" value="Genomic_DNA"/>
</dbReference>
<dbReference type="OrthoDB" id="123796at2759"/>
<keyword evidence="3" id="KW-0964">Secreted</keyword>
<feature type="domain" description="Crinkler effector protein N-terminal" evidence="5">
    <location>
        <begin position="1"/>
        <end position="106"/>
    </location>
</feature>
<evidence type="ECO:0000313" key="6">
    <source>
        <dbReference type="EMBL" id="POM75937.1"/>
    </source>
</evidence>
<proteinExistence type="predicted"/>
<accession>A0A2P4YDQ1</accession>
<evidence type="ECO:0000256" key="4">
    <source>
        <dbReference type="SAM" id="MobiDB-lite"/>
    </source>
</evidence>
<dbReference type="AlphaFoldDB" id="A0A2P4YDQ1"/>
<evidence type="ECO:0000256" key="1">
    <source>
        <dbReference type="ARBA" id="ARBA00004340"/>
    </source>
</evidence>
<comment type="subcellular location">
    <subcellularLocation>
        <location evidence="1">Host cell</location>
    </subcellularLocation>
    <subcellularLocation>
        <location evidence="2">Secreted</location>
    </subcellularLocation>
</comment>
<protein>
    <recommendedName>
        <fullName evidence="5">Crinkler effector protein N-terminal domain-containing protein</fullName>
    </recommendedName>
</protein>
<feature type="region of interest" description="Disordered" evidence="4">
    <location>
        <begin position="110"/>
        <end position="136"/>
    </location>
</feature>
<dbReference type="Pfam" id="PF20147">
    <property type="entry name" value="Crinkler"/>
    <property type="match status" value="1"/>
</dbReference>
<evidence type="ECO:0000313" key="7">
    <source>
        <dbReference type="Proteomes" id="UP000237271"/>
    </source>
</evidence>
<dbReference type="GO" id="GO:0043657">
    <property type="term" value="C:host cell"/>
    <property type="evidence" value="ECO:0007669"/>
    <property type="project" value="UniProtKB-SubCell"/>
</dbReference>
<evidence type="ECO:0000256" key="2">
    <source>
        <dbReference type="ARBA" id="ARBA00004613"/>
    </source>
</evidence>
<gene>
    <name evidence="6" type="ORF">PHPALM_6889</name>
</gene>
<sequence length="136" mass="14794">MEIFCLIVAEREGSFSVRVDESDLVHCLKEAIKLENDDITAPLRKLQLFHTNENGGWLSSTAPDVIAMRNGTVPAGLKDLMNVEMDSAALIGDVFKGAPTNDTIHVATGTEQASEDHMEEDDNAGSGRNHLALCQR</sequence>
<evidence type="ECO:0000256" key="3">
    <source>
        <dbReference type="ARBA" id="ARBA00022525"/>
    </source>
</evidence>
<evidence type="ECO:0000259" key="5">
    <source>
        <dbReference type="Pfam" id="PF20147"/>
    </source>
</evidence>
<reference evidence="6 7" key="1">
    <citation type="journal article" date="2017" name="Genome Biol. Evol.">
        <title>Phytophthora megakarya and P. palmivora, closely related causal agents of cacao black pod rot, underwent increases in genome sizes and gene numbers by different mechanisms.</title>
        <authorList>
            <person name="Ali S.S."/>
            <person name="Shao J."/>
            <person name="Lary D.J."/>
            <person name="Kronmiller B."/>
            <person name="Shen D."/>
            <person name="Strem M.D."/>
            <person name="Amoako-Attah I."/>
            <person name="Akrofi A.Y."/>
            <person name="Begoude B.A."/>
            <person name="Ten Hoopen G.M."/>
            <person name="Coulibaly K."/>
            <person name="Kebe B.I."/>
            <person name="Melnick R.L."/>
            <person name="Guiltinan M.J."/>
            <person name="Tyler B.M."/>
            <person name="Meinhardt L.W."/>
            <person name="Bailey B.A."/>
        </authorList>
    </citation>
    <scope>NUCLEOTIDE SEQUENCE [LARGE SCALE GENOMIC DNA]</scope>
    <source>
        <strain evidence="7">sbr112.9</strain>
    </source>
</reference>